<dbReference type="CDD" id="cd05251">
    <property type="entry name" value="NmrA_like_SDR_a"/>
    <property type="match status" value="1"/>
</dbReference>
<dbReference type="GO" id="GO:0005634">
    <property type="term" value="C:nucleus"/>
    <property type="evidence" value="ECO:0007669"/>
    <property type="project" value="TreeGrafter"/>
</dbReference>
<sequence>MSTSSEKKLILVIGATGAQGLKVIEALLKPSESGAPSPWAVRALTRNVAGNRAQALAKQGVDVVQGSFLDFDAVLAAMKGVYGAFVNTDGFTVGEQREIYAAIRIFESAKQTGTLKHFIWSGGPYSLKLGGYDPKYKVDHNDAKGRVADFIRVQPCGTGEGEMAWTILTFGIYMDMLKFGRRTPARMARACSSIPLGEDPVALIALDDLAWWVRYSFENIDKSAGQDFTIASDEVSFPTFMKQFTAVTGKPAVHIQPTPEAWFEIVDNPDQPVARMNSMGDGTTTVRQNFTAWWHWWHDSAKLWPVDMKWVRSVHPGTLSVEDWMRKIQWDGSLDLSTLKSGEVGEGRFKFDMDKVRAL</sequence>
<keyword evidence="5" id="KW-1185">Reference proteome</keyword>
<dbReference type="Gene3D" id="3.40.50.720">
    <property type="entry name" value="NAD(P)-binding Rossmann-like Domain"/>
    <property type="match status" value="1"/>
</dbReference>
<comment type="caution">
    <text evidence="4">The sequence shown here is derived from an EMBL/GenBank/DDBJ whole genome shotgun (WGS) entry which is preliminary data.</text>
</comment>
<dbReference type="Gene3D" id="3.90.25.10">
    <property type="entry name" value="UDP-galactose 4-epimerase, domain 1"/>
    <property type="match status" value="1"/>
</dbReference>
<dbReference type="SUPFAM" id="SSF51735">
    <property type="entry name" value="NAD(P)-binding Rossmann-fold domains"/>
    <property type="match status" value="1"/>
</dbReference>
<dbReference type="Proteomes" id="UP000298327">
    <property type="component" value="Unassembled WGS sequence"/>
</dbReference>
<dbReference type="InterPro" id="IPR008030">
    <property type="entry name" value="NmrA-like"/>
</dbReference>
<feature type="domain" description="NmrA-like" evidence="3">
    <location>
        <begin position="6"/>
        <end position="281"/>
    </location>
</feature>
<gene>
    <name evidence="4" type="ORF">EVG20_g2787</name>
</gene>
<dbReference type="InterPro" id="IPR051164">
    <property type="entry name" value="NmrA-like_oxidored"/>
</dbReference>
<dbReference type="PANTHER" id="PTHR42748:SF14">
    <property type="entry name" value="SNOAL-LIKE DOMAIN-CONTAINING PROTEIN"/>
    <property type="match status" value="1"/>
</dbReference>
<dbReference type="Pfam" id="PF05368">
    <property type="entry name" value="NmrA"/>
    <property type="match status" value="1"/>
</dbReference>
<evidence type="ECO:0000256" key="1">
    <source>
        <dbReference type="ARBA" id="ARBA00006328"/>
    </source>
</evidence>
<dbReference type="OrthoDB" id="300709at2759"/>
<reference evidence="4 5" key="1">
    <citation type="submission" date="2019-02" db="EMBL/GenBank/DDBJ databases">
        <title>Genome sequencing of the rare red list fungi Dentipellis fragilis.</title>
        <authorList>
            <person name="Buettner E."/>
            <person name="Kellner H."/>
        </authorList>
    </citation>
    <scope>NUCLEOTIDE SEQUENCE [LARGE SCALE GENOMIC DNA]</scope>
    <source>
        <strain evidence="4 5">DSM 105465</strain>
    </source>
</reference>
<name>A0A4Y9Z6X4_9AGAM</name>
<dbReference type="InterPro" id="IPR036291">
    <property type="entry name" value="NAD(P)-bd_dom_sf"/>
</dbReference>
<comment type="similarity">
    <text evidence="1">Belongs to the NmrA-type oxidoreductase family.</text>
</comment>
<protein>
    <recommendedName>
        <fullName evidence="3">NmrA-like domain-containing protein</fullName>
    </recommendedName>
</protein>
<dbReference type="STRING" id="205917.A0A4Y9Z6X4"/>
<accession>A0A4Y9Z6X4</accession>
<evidence type="ECO:0000313" key="4">
    <source>
        <dbReference type="EMBL" id="TFY70214.1"/>
    </source>
</evidence>
<evidence type="ECO:0000256" key="2">
    <source>
        <dbReference type="ARBA" id="ARBA00022857"/>
    </source>
</evidence>
<evidence type="ECO:0000313" key="5">
    <source>
        <dbReference type="Proteomes" id="UP000298327"/>
    </source>
</evidence>
<evidence type="ECO:0000259" key="3">
    <source>
        <dbReference type="Pfam" id="PF05368"/>
    </source>
</evidence>
<organism evidence="4 5">
    <name type="scientific">Dentipellis fragilis</name>
    <dbReference type="NCBI Taxonomy" id="205917"/>
    <lineage>
        <taxon>Eukaryota</taxon>
        <taxon>Fungi</taxon>
        <taxon>Dikarya</taxon>
        <taxon>Basidiomycota</taxon>
        <taxon>Agaricomycotina</taxon>
        <taxon>Agaricomycetes</taxon>
        <taxon>Russulales</taxon>
        <taxon>Hericiaceae</taxon>
        <taxon>Dentipellis</taxon>
    </lineage>
</organism>
<dbReference type="AlphaFoldDB" id="A0A4Y9Z6X4"/>
<keyword evidence="2" id="KW-0521">NADP</keyword>
<proteinExistence type="inferred from homology"/>
<dbReference type="PANTHER" id="PTHR42748">
    <property type="entry name" value="NITROGEN METABOLITE REPRESSION PROTEIN NMRA FAMILY MEMBER"/>
    <property type="match status" value="1"/>
</dbReference>
<dbReference type="EMBL" id="SEOQ01000115">
    <property type="protein sequence ID" value="TFY70214.1"/>
    <property type="molecule type" value="Genomic_DNA"/>
</dbReference>